<evidence type="ECO:0000259" key="1">
    <source>
        <dbReference type="Pfam" id="PF13358"/>
    </source>
</evidence>
<name>A0A9N9HZ94_9GLOM</name>
<evidence type="ECO:0000313" key="3">
    <source>
        <dbReference type="Proteomes" id="UP000789508"/>
    </source>
</evidence>
<dbReference type="GO" id="GO:0003676">
    <property type="term" value="F:nucleic acid binding"/>
    <property type="evidence" value="ECO:0007669"/>
    <property type="project" value="InterPro"/>
</dbReference>
<feature type="non-terminal residue" evidence="2">
    <location>
        <position position="171"/>
    </location>
</feature>
<accession>A0A9N9HZ94</accession>
<dbReference type="InterPro" id="IPR036397">
    <property type="entry name" value="RNaseH_sf"/>
</dbReference>
<dbReference type="EMBL" id="CAJVPS010023369">
    <property type="protein sequence ID" value="CAG8713414.1"/>
    <property type="molecule type" value="Genomic_DNA"/>
</dbReference>
<dbReference type="Gene3D" id="3.30.420.10">
    <property type="entry name" value="Ribonuclease H-like superfamily/Ribonuclease H"/>
    <property type="match status" value="1"/>
</dbReference>
<comment type="caution">
    <text evidence="2">The sequence shown here is derived from an EMBL/GenBank/DDBJ whole genome shotgun (WGS) entry which is preliminary data.</text>
</comment>
<dbReference type="Proteomes" id="UP000789508">
    <property type="component" value="Unassembled WGS sequence"/>
</dbReference>
<keyword evidence="3" id="KW-1185">Reference proteome</keyword>
<dbReference type="AlphaFoldDB" id="A0A9N9HZ94"/>
<gene>
    <name evidence="2" type="ORF">ALEPTO_LOCUS11984</name>
</gene>
<protein>
    <submittedName>
        <fullName evidence="2">5853_t:CDS:1</fullName>
    </submittedName>
</protein>
<dbReference type="InterPro" id="IPR038717">
    <property type="entry name" value="Tc1-like_DDE_dom"/>
</dbReference>
<proteinExistence type="predicted"/>
<evidence type="ECO:0000313" key="2">
    <source>
        <dbReference type="EMBL" id="CAG8713414.1"/>
    </source>
</evidence>
<dbReference type="Pfam" id="PF13358">
    <property type="entry name" value="DDE_3"/>
    <property type="match status" value="1"/>
</dbReference>
<sequence length="171" mass="19976">PKSELERVHKLFNTAIELLEKYIEVAYPNYEIRKQIRNDNIKVNDPSKIESMLANLLFGLKTEITGKSTFFCDEIKQASNNARIHHATDSCRKVKLSTIAELARKKKIELVYLPGYSPKLNPVEKCFSVIKNYYRQQRPRTERQLRRVIKEAIAKIQQLDLTKTFKSCFSL</sequence>
<feature type="domain" description="Tc1-like transposase DDE" evidence="1">
    <location>
        <begin position="81"/>
        <end position="145"/>
    </location>
</feature>
<organism evidence="2 3">
    <name type="scientific">Ambispora leptoticha</name>
    <dbReference type="NCBI Taxonomy" id="144679"/>
    <lineage>
        <taxon>Eukaryota</taxon>
        <taxon>Fungi</taxon>
        <taxon>Fungi incertae sedis</taxon>
        <taxon>Mucoromycota</taxon>
        <taxon>Glomeromycotina</taxon>
        <taxon>Glomeromycetes</taxon>
        <taxon>Archaeosporales</taxon>
        <taxon>Ambisporaceae</taxon>
        <taxon>Ambispora</taxon>
    </lineage>
</organism>
<dbReference type="OrthoDB" id="2428500at2759"/>
<reference evidence="2" key="1">
    <citation type="submission" date="2021-06" db="EMBL/GenBank/DDBJ databases">
        <authorList>
            <person name="Kallberg Y."/>
            <person name="Tangrot J."/>
            <person name="Rosling A."/>
        </authorList>
    </citation>
    <scope>NUCLEOTIDE SEQUENCE</scope>
    <source>
        <strain evidence="2">FL130A</strain>
    </source>
</reference>